<dbReference type="STRING" id="402676.B6K130"/>
<dbReference type="RefSeq" id="XP_002173944.1">
    <property type="nucleotide sequence ID" value="XM_002173908.2"/>
</dbReference>
<dbReference type="PROSITE" id="PS51061">
    <property type="entry name" value="R3H"/>
    <property type="match status" value="1"/>
</dbReference>
<dbReference type="GO" id="GO:0000977">
    <property type="term" value="F:RNA polymerase II transcription regulatory region sequence-specific DNA binding"/>
    <property type="evidence" value="ECO:0000318"/>
    <property type="project" value="GO_Central"/>
</dbReference>
<dbReference type="VEuPathDB" id="FungiDB:SJAG_02752"/>
<feature type="compositionally biased region" description="Basic residues" evidence="11">
    <location>
        <begin position="17"/>
        <end position="29"/>
    </location>
</feature>
<evidence type="ECO:0000256" key="5">
    <source>
        <dbReference type="ARBA" id="ARBA00022771"/>
    </source>
</evidence>
<dbReference type="GO" id="GO:0000122">
    <property type="term" value="P:negative regulation of transcription by RNA polymerase II"/>
    <property type="evidence" value="ECO:0000318"/>
    <property type="project" value="GO_Central"/>
</dbReference>
<evidence type="ECO:0000256" key="6">
    <source>
        <dbReference type="ARBA" id="ARBA00022833"/>
    </source>
</evidence>
<dbReference type="JaponicusDB" id="SJAG_02752"/>
<dbReference type="InterPro" id="IPR019787">
    <property type="entry name" value="Znf_PHD-finger"/>
</dbReference>
<dbReference type="PANTHER" id="PTHR12360:SF12">
    <property type="entry name" value="TRANSCRIPTIONAL REPRESSOR NF-X1"/>
    <property type="match status" value="1"/>
</dbReference>
<dbReference type="OMA" id="CPHPCDS"/>
<reference evidence="15 16" key="1">
    <citation type="journal article" date="2011" name="Science">
        <title>Comparative functional genomics of the fission yeasts.</title>
        <authorList>
            <person name="Rhind N."/>
            <person name="Chen Z."/>
            <person name="Yassour M."/>
            <person name="Thompson D.A."/>
            <person name="Haas B.J."/>
            <person name="Habib N."/>
            <person name="Wapinski I."/>
            <person name="Roy S."/>
            <person name="Lin M.F."/>
            <person name="Heiman D.I."/>
            <person name="Young S.K."/>
            <person name="Furuya K."/>
            <person name="Guo Y."/>
            <person name="Pidoux A."/>
            <person name="Chen H.M."/>
            <person name="Robbertse B."/>
            <person name="Goldberg J.M."/>
            <person name="Aoki K."/>
            <person name="Bayne E.H."/>
            <person name="Berlin A.M."/>
            <person name="Desjardins C.A."/>
            <person name="Dobbs E."/>
            <person name="Dukaj L."/>
            <person name="Fan L."/>
            <person name="FitzGerald M.G."/>
            <person name="French C."/>
            <person name="Gujja S."/>
            <person name="Hansen K."/>
            <person name="Keifenheim D."/>
            <person name="Levin J.Z."/>
            <person name="Mosher R.A."/>
            <person name="Mueller C.A."/>
            <person name="Pfiffner J."/>
            <person name="Priest M."/>
            <person name="Russ C."/>
            <person name="Smialowska A."/>
            <person name="Swoboda P."/>
            <person name="Sykes S.M."/>
            <person name="Vaughn M."/>
            <person name="Vengrova S."/>
            <person name="Yoder R."/>
            <person name="Zeng Q."/>
            <person name="Allshire R."/>
            <person name="Baulcombe D."/>
            <person name="Birren B.W."/>
            <person name="Brown W."/>
            <person name="Ekwall K."/>
            <person name="Kellis M."/>
            <person name="Leatherwood J."/>
            <person name="Levin H."/>
            <person name="Margalit H."/>
            <person name="Martienssen R."/>
            <person name="Nieduszynski C.A."/>
            <person name="Spatafora J.W."/>
            <person name="Friedman N."/>
            <person name="Dalgaard J.Z."/>
            <person name="Baumann P."/>
            <person name="Niki H."/>
            <person name="Regev A."/>
            <person name="Nusbaum C."/>
        </authorList>
    </citation>
    <scope>NUCLEOTIDE SEQUENCE [LARGE SCALE GENOMIC DNA]</scope>
    <source>
        <strain evidence="16">yFS275 / FY16936</strain>
    </source>
</reference>
<evidence type="ECO:0000313" key="16">
    <source>
        <dbReference type="Proteomes" id="UP000001744"/>
    </source>
</evidence>
<dbReference type="SMART" id="SM00438">
    <property type="entry name" value="ZnF_NFX"/>
    <property type="match status" value="9"/>
</dbReference>
<evidence type="ECO:0000256" key="2">
    <source>
        <dbReference type="ARBA" id="ARBA00007269"/>
    </source>
</evidence>
<keyword evidence="9" id="KW-0539">Nucleus</keyword>
<dbReference type="InterPro" id="IPR001841">
    <property type="entry name" value="Znf_RING"/>
</dbReference>
<dbReference type="EMBL" id="KE651166">
    <property type="protein sequence ID" value="EEB07651.1"/>
    <property type="molecule type" value="Genomic_DNA"/>
</dbReference>
<organism evidence="15 16">
    <name type="scientific">Schizosaccharomyces japonicus (strain yFS275 / FY16936)</name>
    <name type="common">Fission yeast</name>
    <dbReference type="NCBI Taxonomy" id="402676"/>
    <lineage>
        <taxon>Eukaryota</taxon>
        <taxon>Fungi</taxon>
        <taxon>Dikarya</taxon>
        <taxon>Ascomycota</taxon>
        <taxon>Taphrinomycotina</taxon>
        <taxon>Schizosaccharomycetes</taxon>
        <taxon>Schizosaccharomycetales</taxon>
        <taxon>Schizosaccharomycetaceae</taxon>
        <taxon>Schizosaccharomyces</taxon>
    </lineage>
</organism>
<evidence type="ECO:0000259" key="12">
    <source>
        <dbReference type="PROSITE" id="PS50016"/>
    </source>
</evidence>
<feature type="compositionally biased region" description="Polar residues" evidence="11">
    <location>
        <begin position="1"/>
        <end position="14"/>
    </location>
</feature>
<evidence type="ECO:0000256" key="9">
    <source>
        <dbReference type="ARBA" id="ARBA00023242"/>
    </source>
</evidence>
<dbReference type="GO" id="GO:0005634">
    <property type="term" value="C:nucleus"/>
    <property type="evidence" value="ECO:0000318"/>
    <property type="project" value="GO_Central"/>
</dbReference>
<dbReference type="InterPro" id="IPR036867">
    <property type="entry name" value="R3H_dom_sf"/>
</dbReference>
<feature type="compositionally biased region" description="Low complexity" evidence="11">
    <location>
        <begin position="39"/>
        <end position="52"/>
    </location>
</feature>
<evidence type="ECO:0000256" key="10">
    <source>
        <dbReference type="PROSITE-ProRule" id="PRU00175"/>
    </source>
</evidence>
<feature type="compositionally biased region" description="Basic and acidic residues" evidence="11">
    <location>
        <begin position="115"/>
        <end position="145"/>
    </location>
</feature>
<dbReference type="CDD" id="cd06008">
    <property type="entry name" value="NF-X1-zinc-finger"/>
    <property type="match status" value="5"/>
</dbReference>
<keyword evidence="7" id="KW-0805">Transcription regulation</keyword>
<dbReference type="Gene3D" id="3.30.1370.50">
    <property type="entry name" value="R3H-like domain"/>
    <property type="match status" value="1"/>
</dbReference>
<dbReference type="InterPro" id="IPR001374">
    <property type="entry name" value="R3H_dom"/>
</dbReference>
<dbReference type="GO" id="GO:0000981">
    <property type="term" value="F:DNA-binding transcription factor activity, RNA polymerase II-specific"/>
    <property type="evidence" value="ECO:0000318"/>
    <property type="project" value="GO_Central"/>
</dbReference>
<feature type="domain" description="PHD-type" evidence="12">
    <location>
        <begin position="172"/>
        <end position="227"/>
    </location>
</feature>
<dbReference type="GeneID" id="7051127"/>
<dbReference type="eggNOG" id="KOG1952">
    <property type="taxonomic scope" value="Eukaryota"/>
</dbReference>
<feature type="compositionally biased region" description="Basic residues" evidence="11">
    <location>
        <begin position="102"/>
        <end position="114"/>
    </location>
</feature>
<feature type="domain" description="R3H" evidence="14">
    <location>
        <begin position="812"/>
        <end position="874"/>
    </location>
</feature>
<dbReference type="InterPro" id="IPR034078">
    <property type="entry name" value="NFX1_fam"/>
</dbReference>
<feature type="compositionally biased region" description="Basic and acidic residues" evidence="11">
    <location>
        <begin position="54"/>
        <end position="63"/>
    </location>
</feature>
<dbReference type="SUPFAM" id="SSF82708">
    <property type="entry name" value="R3H domain"/>
    <property type="match status" value="1"/>
</dbReference>
<keyword evidence="4" id="KW-0677">Repeat</keyword>
<keyword evidence="6" id="KW-0862">Zinc</keyword>
<evidence type="ECO:0000256" key="4">
    <source>
        <dbReference type="ARBA" id="ARBA00022737"/>
    </source>
</evidence>
<name>B6K130_SCHJY</name>
<dbReference type="PANTHER" id="PTHR12360">
    <property type="entry name" value="NUCLEAR TRANSCRIPTION FACTOR, X-BOX BINDING 1 NFX1"/>
    <property type="match status" value="1"/>
</dbReference>
<evidence type="ECO:0000256" key="8">
    <source>
        <dbReference type="ARBA" id="ARBA00023163"/>
    </source>
</evidence>
<comment type="subcellular location">
    <subcellularLocation>
        <location evidence="1">Nucleus</location>
    </subcellularLocation>
</comment>
<dbReference type="PROSITE" id="PS50016">
    <property type="entry name" value="ZF_PHD_2"/>
    <property type="match status" value="1"/>
</dbReference>
<dbReference type="PROSITE" id="PS50089">
    <property type="entry name" value="ZF_RING_2"/>
    <property type="match status" value="1"/>
</dbReference>
<dbReference type="InterPro" id="IPR000967">
    <property type="entry name" value="Znf_NFX1"/>
</dbReference>
<sequence length="1040" mass="116893">MTEIESNVSTSVPKRNSERRRRGRRRGKSAKQANDVEVADNSSSQEANSNSATKLKEKNETKSSKVSKLSLLAPVFEPGKPFKASEGNGESSAKPVTDQKLANKKTDRRRGKPKSGKDEAVKKLSSEKNDGSTEAHNPSKKETQKKQRNRRKINISKLDLGSKITYEIKTGQYECLICTDSVKHRHPVWYCNTCFHVFHLKCITKWCTNSLQNMNERNWRCPACQTQQEETDLKYRCWCGKYEKPEYVRGSMPHSCSEPCGKKRGPQCEHRCPLLCHPGPCPPCSSVIEQFCLCGSESRMTRCGAKSGLSSEFRCENVCGELLPCGKHTCERVCHSGTCGQCDKMVTVTCFCGNESKKIACKNARSPAVCETITDDGSVKSWKGSYSCGAICKRRYNCGVHECGKPCHPEKADLGPCPLSPENVTHCPCRKNELKNIITKPRTSCSDPIPTCNEKCEKTLKCGHKCQSKCHLGPCLSCTAVVKTSCRCGFNEFEVPCESIQQGHEVTCERLCPVLRNCGRHQCNKKCCPGYPKAQKRLAKRPKGPRLTRYLMTEEFEEEHICVHTCGKTLSCGLHKCEHMCHRGPCPRCLQASFDELSCTCGRTKLYPPIPCGAKPPVCNYQCTLQKACGHPAVKHACHPTTEPCPSCVFLMEKLCLCRKTLVKNQPCWKENVFCGKVCGKLLPCGVHTCKKTCHPEGKCESSCTSICGRKKTYCEHHCSKPCHGRSPCNEFERCTELIEVSCKCGLRKEKVPCATCFDDPEPKHEVSCDDKCAIPERNRKLAEALNIDPDRAVRHLGEYNSDVVEFYAENKEFCEGVEQTLRSFCLSVRPLYSFPPMKTAFRRFIHQLSAIYCLQSESMDPEPRRSVVVHNRGISKVPSIPLSTALVYASKYPNVLQKAEVIQTTATPESDAIHYNALILLNVRDGVDEVELQKRLSDLSYVSDYKWSFHAVEQSYIMRPLNSDTIRNLLSLLISMRPLINRRLVIPGLIECCELCEVDSQDRLLRVHNRRPNTKHVANLRLQKEAPLSVTNRFDALEI</sequence>
<protein>
    <submittedName>
        <fullName evidence="15">Shuttle craft like transcriptional regulator</fullName>
    </submittedName>
</protein>
<comment type="similarity">
    <text evidence="2">Belongs to the NFX1 family.</text>
</comment>
<dbReference type="AlphaFoldDB" id="B6K130"/>
<evidence type="ECO:0000256" key="1">
    <source>
        <dbReference type="ARBA" id="ARBA00004123"/>
    </source>
</evidence>
<evidence type="ECO:0000256" key="11">
    <source>
        <dbReference type="SAM" id="MobiDB-lite"/>
    </source>
</evidence>
<dbReference type="OrthoDB" id="6512771at2759"/>
<feature type="domain" description="RING-type" evidence="13">
    <location>
        <begin position="175"/>
        <end position="225"/>
    </location>
</feature>
<dbReference type="Pfam" id="PF01424">
    <property type="entry name" value="R3H"/>
    <property type="match status" value="1"/>
</dbReference>
<evidence type="ECO:0000259" key="14">
    <source>
        <dbReference type="PROSITE" id="PS51061"/>
    </source>
</evidence>
<proteinExistence type="inferred from homology"/>
<keyword evidence="8" id="KW-0804">Transcription</keyword>
<keyword evidence="3" id="KW-0479">Metal-binding</keyword>
<keyword evidence="5 10" id="KW-0863">Zinc-finger</keyword>
<evidence type="ECO:0000256" key="7">
    <source>
        <dbReference type="ARBA" id="ARBA00023015"/>
    </source>
</evidence>
<dbReference type="Pfam" id="PF01422">
    <property type="entry name" value="zf-NF-X1"/>
    <property type="match status" value="7"/>
</dbReference>
<dbReference type="SUPFAM" id="SSF57850">
    <property type="entry name" value="RING/U-box"/>
    <property type="match status" value="1"/>
</dbReference>
<gene>
    <name evidence="15" type="ORF">SJAG_02752</name>
</gene>
<dbReference type="Proteomes" id="UP000001744">
    <property type="component" value="Unassembled WGS sequence"/>
</dbReference>
<dbReference type="SMART" id="SM00393">
    <property type="entry name" value="R3H"/>
    <property type="match status" value="1"/>
</dbReference>
<evidence type="ECO:0000256" key="3">
    <source>
        <dbReference type="ARBA" id="ARBA00022723"/>
    </source>
</evidence>
<keyword evidence="16" id="KW-1185">Reference proteome</keyword>
<evidence type="ECO:0000259" key="13">
    <source>
        <dbReference type="PROSITE" id="PS50089"/>
    </source>
</evidence>
<feature type="region of interest" description="Disordered" evidence="11">
    <location>
        <begin position="1"/>
        <end position="154"/>
    </location>
</feature>
<dbReference type="GO" id="GO:0008270">
    <property type="term" value="F:zinc ion binding"/>
    <property type="evidence" value="ECO:0007669"/>
    <property type="project" value="UniProtKB-KW"/>
</dbReference>
<dbReference type="HOGENOM" id="CLU_005714_2_2_1"/>
<evidence type="ECO:0000313" key="15">
    <source>
        <dbReference type="EMBL" id="EEB07651.1"/>
    </source>
</evidence>
<accession>B6K130</accession>